<evidence type="ECO:0000256" key="1">
    <source>
        <dbReference type="SAM" id="Phobius"/>
    </source>
</evidence>
<dbReference type="RefSeq" id="WP_248665268.1">
    <property type="nucleotide sequence ID" value="NZ_JALPRX010000007.1"/>
</dbReference>
<dbReference type="Proteomes" id="UP001139516">
    <property type="component" value="Unassembled WGS sequence"/>
</dbReference>
<name>A0A9X1Y401_9PROT</name>
<keyword evidence="3" id="KW-1185">Reference proteome</keyword>
<reference evidence="2" key="1">
    <citation type="submission" date="2022-04" db="EMBL/GenBank/DDBJ databases">
        <title>Roseomonas acroporae sp. nov., isolated from coral Acropora digitifera.</title>
        <authorList>
            <person name="Sun H."/>
        </authorList>
    </citation>
    <scope>NUCLEOTIDE SEQUENCE</scope>
    <source>
        <strain evidence="2">NAR14</strain>
    </source>
</reference>
<dbReference type="EMBL" id="JALPRX010000007">
    <property type="protein sequence ID" value="MCK8783141.1"/>
    <property type="molecule type" value="Genomic_DNA"/>
</dbReference>
<keyword evidence="1" id="KW-0472">Membrane</keyword>
<sequence length="46" mass="5254">MATASAGRRSPRQRPRGTRYMRGILLWLIGIPIPVIILLWLFGVLH</sequence>
<keyword evidence="1" id="KW-0812">Transmembrane</keyword>
<feature type="transmembrane region" description="Helical" evidence="1">
    <location>
        <begin position="20"/>
        <end position="42"/>
    </location>
</feature>
<keyword evidence="1" id="KW-1133">Transmembrane helix</keyword>
<dbReference type="AlphaFoldDB" id="A0A9X1Y401"/>
<proteinExistence type="predicted"/>
<gene>
    <name evidence="2" type="ORF">M0638_01945</name>
</gene>
<evidence type="ECO:0000313" key="2">
    <source>
        <dbReference type="EMBL" id="MCK8783141.1"/>
    </source>
</evidence>
<organism evidence="2 3">
    <name type="scientific">Roseomonas acroporae</name>
    <dbReference type="NCBI Taxonomy" id="2937791"/>
    <lineage>
        <taxon>Bacteria</taxon>
        <taxon>Pseudomonadati</taxon>
        <taxon>Pseudomonadota</taxon>
        <taxon>Alphaproteobacteria</taxon>
        <taxon>Acetobacterales</taxon>
        <taxon>Roseomonadaceae</taxon>
        <taxon>Roseomonas</taxon>
    </lineage>
</organism>
<accession>A0A9X1Y401</accession>
<protein>
    <submittedName>
        <fullName evidence="2">Uncharacterized protein</fullName>
    </submittedName>
</protein>
<comment type="caution">
    <text evidence="2">The sequence shown here is derived from an EMBL/GenBank/DDBJ whole genome shotgun (WGS) entry which is preliminary data.</text>
</comment>
<evidence type="ECO:0000313" key="3">
    <source>
        <dbReference type="Proteomes" id="UP001139516"/>
    </source>
</evidence>